<dbReference type="InterPro" id="IPR004358">
    <property type="entry name" value="Sig_transdc_His_kin-like_C"/>
</dbReference>
<dbReference type="Gene3D" id="3.30.565.10">
    <property type="entry name" value="Histidine kinase-like ATPase, C-terminal domain"/>
    <property type="match status" value="1"/>
</dbReference>
<keyword evidence="5" id="KW-0547">Nucleotide-binding</keyword>
<dbReference type="GO" id="GO:0000155">
    <property type="term" value="F:phosphorelay sensor kinase activity"/>
    <property type="evidence" value="ECO:0007669"/>
    <property type="project" value="InterPro"/>
</dbReference>
<evidence type="ECO:0000256" key="7">
    <source>
        <dbReference type="ARBA" id="ARBA00022840"/>
    </source>
</evidence>
<dbReference type="Gene3D" id="1.10.287.130">
    <property type="match status" value="1"/>
</dbReference>
<dbReference type="CDD" id="cd00082">
    <property type="entry name" value="HisKA"/>
    <property type="match status" value="1"/>
</dbReference>
<dbReference type="SMART" id="SM00387">
    <property type="entry name" value="HATPase_c"/>
    <property type="match status" value="1"/>
</dbReference>
<dbReference type="Pfam" id="PF02518">
    <property type="entry name" value="HATPase_c"/>
    <property type="match status" value="1"/>
</dbReference>
<keyword evidence="4" id="KW-0808">Transferase</keyword>
<feature type="domain" description="Histidine kinase" evidence="9">
    <location>
        <begin position="113"/>
        <end position="323"/>
    </location>
</feature>
<dbReference type="EC" id="2.7.13.3" evidence="2"/>
<dbReference type="InterPro" id="IPR005467">
    <property type="entry name" value="His_kinase_dom"/>
</dbReference>
<comment type="caution">
    <text evidence="10">The sequence shown here is derived from an EMBL/GenBank/DDBJ whole genome shotgun (WGS) entry which is preliminary data.</text>
</comment>
<dbReference type="InterPro" id="IPR036890">
    <property type="entry name" value="HATPase_C_sf"/>
</dbReference>
<dbReference type="PANTHER" id="PTHR43065">
    <property type="entry name" value="SENSOR HISTIDINE KINASE"/>
    <property type="match status" value="1"/>
</dbReference>
<evidence type="ECO:0000256" key="1">
    <source>
        <dbReference type="ARBA" id="ARBA00000085"/>
    </source>
</evidence>
<evidence type="ECO:0000256" key="2">
    <source>
        <dbReference type="ARBA" id="ARBA00012438"/>
    </source>
</evidence>
<dbReference type="SMART" id="SM00388">
    <property type="entry name" value="HisKA"/>
    <property type="match status" value="1"/>
</dbReference>
<keyword evidence="7" id="KW-0067">ATP-binding</keyword>
<dbReference type="PRINTS" id="PR00344">
    <property type="entry name" value="BCTRLSENSOR"/>
</dbReference>
<evidence type="ECO:0000313" key="10">
    <source>
        <dbReference type="EMBL" id="HHI97168.1"/>
    </source>
</evidence>
<dbReference type="SUPFAM" id="SSF47384">
    <property type="entry name" value="Homodimeric domain of signal transducing histidine kinase"/>
    <property type="match status" value="1"/>
</dbReference>
<dbReference type="Pfam" id="PF00512">
    <property type="entry name" value="HisKA"/>
    <property type="match status" value="1"/>
</dbReference>
<dbReference type="PROSITE" id="PS50109">
    <property type="entry name" value="HIS_KIN"/>
    <property type="match status" value="1"/>
</dbReference>
<dbReference type="GO" id="GO:0005524">
    <property type="term" value="F:ATP binding"/>
    <property type="evidence" value="ECO:0007669"/>
    <property type="project" value="UniProtKB-KW"/>
</dbReference>
<dbReference type="InterPro" id="IPR036097">
    <property type="entry name" value="HisK_dim/P_sf"/>
</dbReference>
<evidence type="ECO:0000259" key="9">
    <source>
        <dbReference type="PROSITE" id="PS50109"/>
    </source>
</evidence>
<dbReference type="SUPFAM" id="SSF55874">
    <property type="entry name" value="ATPase domain of HSP90 chaperone/DNA topoisomerase II/histidine kinase"/>
    <property type="match status" value="1"/>
</dbReference>
<keyword evidence="6" id="KW-0418">Kinase</keyword>
<protein>
    <recommendedName>
        <fullName evidence="2">histidine kinase</fullName>
        <ecNumber evidence="2">2.7.13.3</ecNumber>
    </recommendedName>
</protein>
<keyword evidence="3" id="KW-0597">Phosphoprotein</keyword>
<proteinExistence type="predicted"/>
<gene>
    <name evidence="10" type="ORF">ENJ96_04885</name>
</gene>
<evidence type="ECO:0000256" key="8">
    <source>
        <dbReference type="ARBA" id="ARBA00023012"/>
    </source>
</evidence>
<dbReference type="Proteomes" id="UP000886101">
    <property type="component" value="Unassembled WGS sequence"/>
</dbReference>
<sequence>MKKDFLEEIKDPLALVREGQVVAANEAFRLLFHLEGLPVELRRLFEHYPADYGLFETRGKRLDGSLFEAEAVLLPFQDGQKQLLVRDVSQRRATEKMWLQAERLTAMGKLAGEIAHEINNPLGGILLYANLLREDLPEASPLLLHVDKIIKLATRCRIIAKALLNFGRPEDTLEEWVDLNQVVRDMFSLIEDHRLFKAVTVRWELAETLPFVQGNRSQLEQLTLNLIINAGEALAGQGHLVLRTYYQSREEVVVLEVEDDGPGIPPEIREKIFEPFFTTKKGGKGTGLGLAICHGIVKRHGGTIEVESQPGRTLFRVKLPKIHYE</sequence>
<dbReference type="EMBL" id="DROK01000144">
    <property type="protein sequence ID" value="HHI97168.1"/>
    <property type="molecule type" value="Genomic_DNA"/>
</dbReference>
<dbReference type="InterPro" id="IPR003594">
    <property type="entry name" value="HATPase_dom"/>
</dbReference>
<keyword evidence="8" id="KW-0902">Two-component regulatory system</keyword>
<dbReference type="PANTHER" id="PTHR43065:SF10">
    <property type="entry name" value="PEROXIDE STRESS-ACTIVATED HISTIDINE KINASE MAK3"/>
    <property type="match status" value="1"/>
</dbReference>
<dbReference type="InterPro" id="IPR003661">
    <property type="entry name" value="HisK_dim/P_dom"/>
</dbReference>
<evidence type="ECO:0000256" key="5">
    <source>
        <dbReference type="ARBA" id="ARBA00022741"/>
    </source>
</evidence>
<dbReference type="AlphaFoldDB" id="A0A7V5NZN5"/>
<organism evidence="10">
    <name type="scientific">Thermodesulfatator atlanticus</name>
    <dbReference type="NCBI Taxonomy" id="501497"/>
    <lineage>
        <taxon>Bacteria</taxon>
        <taxon>Pseudomonadati</taxon>
        <taxon>Thermodesulfobacteriota</taxon>
        <taxon>Thermodesulfobacteria</taxon>
        <taxon>Thermodesulfobacteriales</taxon>
        <taxon>Thermodesulfatatoraceae</taxon>
        <taxon>Thermodesulfatator</taxon>
    </lineage>
</organism>
<reference evidence="10" key="1">
    <citation type="journal article" date="2020" name="mSystems">
        <title>Genome- and Community-Level Interaction Insights into Carbon Utilization and Element Cycling Functions of Hydrothermarchaeota in Hydrothermal Sediment.</title>
        <authorList>
            <person name="Zhou Z."/>
            <person name="Liu Y."/>
            <person name="Xu W."/>
            <person name="Pan J."/>
            <person name="Luo Z.H."/>
            <person name="Li M."/>
        </authorList>
    </citation>
    <scope>NUCLEOTIDE SEQUENCE [LARGE SCALE GENOMIC DNA]</scope>
    <source>
        <strain evidence="10">HyVt-533</strain>
    </source>
</reference>
<evidence type="ECO:0000256" key="6">
    <source>
        <dbReference type="ARBA" id="ARBA00022777"/>
    </source>
</evidence>
<evidence type="ECO:0000256" key="4">
    <source>
        <dbReference type="ARBA" id="ARBA00022679"/>
    </source>
</evidence>
<comment type="catalytic activity">
    <reaction evidence="1">
        <text>ATP + protein L-histidine = ADP + protein N-phospho-L-histidine.</text>
        <dbReference type="EC" id="2.7.13.3"/>
    </reaction>
</comment>
<accession>A0A7V5NZN5</accession>
<evidence type="ECO:0000256" key="3">
    <source>
        <dbReference type="ARBA" id="ARBA00022553"/>
    </source>
</evidence>
<name>A0A7V5NZN5_9BACT</name>